<keyword evidence="1" id="KW-0732">Signal</keyword>
<proteinExistence type="predicted"/>
<name>A0A0C9ZZP7_9AGAM</name>
<evidence type="ECO:0000313" key="2">
    <source>
        <dbReference type="EMBL" id="KIK31404.1"/>
    </source>
</evidence>
<dbReference type="HOGENOM" id="CLU_3015737_0_0_1"/>
<feature type="chain" id="PRO_5002207307" evidence="1">
    <location>
        <begin position="22"/>
        <end position="56"/>
    </location>
</feature>
<protein>
    <submittedName>
        <fullName evidence="2">Uncharacterized protein</fullName>
    </submittedName>
</protein>
<evidence type="ECO:0000313" key="3">
    <source>
        <dbReference type="Proteomes" id="UP000054485"/>
    </source>
</evidence>
<dbReference type="InParanoid" id="A0A0C9ZZP7"/>
<keyword evidence="3" id="KW-1185">Reference proteome</keyword>
<gene>
    <name evidence="2" type="ORF">CY34DRAFT_814599</name>
</gene>
<dbReference type="EMBL" id="KN837039">
    <property type="protein sequence ID" value="KIK31404.1"/>
    <property type="molecule type" value="Genomic_DNA"/>
</dbReference>
<sequence>MRNHLLLRLLSFGVISTHTYSTLSIPPTRRNRSLTLHDPHPQLAYHLARRHTLLSR</sequence>
<dbReference type="Proteomes" id="UP000054485">
    <property type="component" value="Unassembled WGS sequence"/>
</dbReference>
<reference evidence="3" key="2">
    <citation type="submission" date="2015-01" db="EMBL/GenBank/DDBJ databases">
        <title>Evolutionary Origins and Diversification of the Mycorrhizal Mutualists.</title>
        <authorList>
            <consortium name="DOE Joint Genome Institute"/>
            <consortium name="Mycorrhizal Genomics Consortium"/>
            <person name="Kohler A."/>
            <person name="Kuo A."/>
            <person name="Nagy L.G."/>
            <person name="Floudas D."/>
            <person name="Copeland A."/>
            <person name="Barry K.W."/>
            <person name="Cichocki N."/>
            <person name="Veneault-Fourrey C."/>
            <person name="LaButti K."/>
            <person name="Lindquist E.A."/>
            <person name="Lipzen A."/>
            <person name="Lundell T."/>
            <person name="Morin E."/>
            <person name="Murat C."/>
            <person name="Riley R."/>
            <person name="Ohm R."/>
            <person name="Sun H."/>
            <person name="Tunlid A."/>
            <person name="Henrissat B."/>
            <person name="Grigoriev I.V."/>
            <person name="Hibbett D.S."/>
            <person name="Martin F."/>
        </authorList>
    </citation>
    <scope>NUCLEOTIDE SEQUENCE [LARGE SCALE GENOMIC DNA]</scope>
    <source>
        <strain evidence="3">UH-Slu-Lm8-n1</strain>
    </source>
</reference>
<reference evidence="2 3" key="1">
    <citation type="submission" date="2014-04" db="EMBL/GenBank/DDBJ databases">
        <authorList>
            <consortium name="DOE Joint Genome Institute"/>
            <person name="Kuo A."/>
            <person name="Ruytinx J."/>
            <person name="Rineau F."/>
            <person name="Colpaert J."/>
            <person name="Kohler A."/>
            <person name="Nagy L.G."/>
            <person name="Floudas D."/>
            <person name="Copeland A."/>
            <person name="Barry K.W."/>
            <person name="Cichocki N."/>
            <person name="Veneault-Fourrey C."/>
            <person name="LaButti K."/>
            <person name="Lindquist E.A."/>
            <person name="Lipzen A."/>
            <person name="Lundell T."/>
            <person name="Morin E."/>
            <person name="Murat C."/>
            <person name="Sun H."/>
            <person name="Tunlid A."/>
            <person name="Henrissat B."/>
            <person name="Grigoriev I.V."/>
            <person name="Hibbett D.S."/>
            <person name="Martin F."/>
            <person name="Nordberg H.P."/>
            <person name="Cantor M.N."/>
            <person name="Hua S.X."/>
        </authorList>
    </citation>
    <scope>NUCLEOTIDE SEQUENCE [LARGE SCALE GENOMIC DNA]</scope>
    <source>
        <strain evidence="2 3">UH-Slu-Lm8-n1</strain>
    </source>
</reference>
<feature type="signal peptide" evidence="1">
    <location>
        <begin position="1"/>
        <end position="21"/>
    </location>
</feature>
<dbReference type="AlphaFoldDB" id="A0A0C9ZZP7"/>
<evidence type="ECO:0000256" key="1">
    <source>
        <dbReference type="SAM" id="SignalP"/>
    </source>
</evidence>
<organism evidence="2 3">
    <name type="scientific">Suillus luteus UH-Slu-Lm8-n1</name>
    <dbReference type="NCBI Taxonomy" id="930992"/>
    <lineage>
        <taxon>Eukaryota</taxon>
        <taxon>Fungi</taxon>
        <taxon>Dikarya</taxon>
        <taxon>Basidiomycota</taxon>
        <taxon>Agaricomycotina</taxon>
        <taxon>Agaricomycetes</taxon>
        <taxon>Agaricomycetidae</taxon>
        <taxon>Boletales</taxon>
        <taxon>Suillineae</taxon>
        <taxon>Suillaceae</taxon>
        <taxon>Suillus</taxon>
    </lineage>
</organism>
<dbReference type="OrthoDB" id="2704343at2759"/>
<accession>A0A0C9ZZP7</accession>